<evidence type="ECO:0000256" key="1">
    <source>
        <dbReference type="ARBA" id="ARBA00006525"/>
    </source>
</evidence>
<dbReference type="Pfam" id="PF02481">
    <property type="entry name" value="DNA_processg_A"/>
    <property type="match status" value="1"/>
</dbReference>
<dbReference type="Gene3D" id="3.40.50.450">
    <property type="match status" value="1"/>
</dbReference>
<dbReference type="InterPro" id="IPR036390">
    <property type="entry name" value="WH_DNA-bd_sf"/>
</dbReference>
<dbReference type="InterPro" id="IPR036388">
    <property type="entry name" value="WH-like_DNA-bd_sf"/>
</dbReference>
<comment type="caution">
    <text evidence="4">The sequence shown here is derived from an EMBL/GenBank/DDBJ whole genome shotgun (WGS) entry which is preliminary data.</text>
</comment>
<feature type="domain" description="DprA winged helix" evidence="3">
    <location>
        <begin position="301"/>
        <end position="355"/>
    </location>
</feature>
<sequence length="368" mass="41582">MNREKVFKIWLSSVVGIGYKSYFQLMEFFKKAEEIYRAKEIDIFKATGKKNLTEKIVEAQKLNPFEYVERLQKLKVSVYTLEEEEYPSILREIHNPPVVLYLKGRLNLKDKFSIAMVGSRKATYYGKQMAQKLSYDLSERGITVVSGLARGIDTYSHLGALKGRGSTIAVLGCGINVVYPTENKKLMEQIGEEGLLVSEYPLDYPPLSQNFPLRNRIISGLSQGVVVVEAGAKSGALITAQFALEQGREVFAVPGNVTSAYSAGTNDLIKQGAKIVTQVEDILEEFSFREDLRMALTENEELSLTEDEKVVYEFIKEAPRDVEEISYTLNMKMSKLNSILTSLMLKGLIDRLPGNKYTKKIFDNYKKL</sequence>
<dbReference type="Pfam" id="PF17782">
    <property type="entry name" value="WHD_DprA"/>
    <property type="match status" value="1"/>
</dbReference>
<dbReference type="PANTHER" id="PTHR43022:SF1">
    <property type="entry name" value="PROTEIN SMF"/>
    <property type="match status" value="1"/>
</dbReference>
<accession>U5CR64</accession>
<dbReference type="RefSeq" id="WP_022587687.1">
    <property type="nucleotide sequence ID" value="NZ_AXDC01000012.1"/>
</dbReference>
<dbReference type="InterPro" id="IPR057666">
    <property type="entry name" value="DrpA_SLOG"/>
</dbReference>
<dbReference type="Gene3D" id="1.10.10.10">
    <property type="entry name" value="Winged helix-like DNA-binding domain superfamily/Winged helix DNA-binding domain"/>
    <property type="match status" value="1"/>
</dbReference>
<evidence type="ECO:0000313" key="4">
    <source>
        <dbReference type="EMBL" id="ERM92279.1"/>
    </source>
</evidence>
<evidence type="ECO:0000313" key="5">
    <source>
        <dbReference type="Proteomes" id="UP000016856"/>
    </source>
</evidence>
<dbReference type="AlphaFoldDB" id="U5CR64"/>
<dbReference type="PATRIC" id="fig|1388761.3.peg.1112"/>
<dbReference type="InterPro" id="IPR041614">
    <property type="entry name" value="DprA_WH"/>
</dbReference>
<reference evidence="4 5" key="1">
    <citation type="journal article" date="2013" name="Genome Announc.">
        <title>Draft Genome Sequence of an Anaerobic and Extremophilic Bacterium, Caldanaerobacter yonseiensis, Isolated from a Geothermal Hot Stream.</title>
        <authorList>
            <person name="Lee S.J."/>
            <person name="Lee Y.J."/>
            <person name="Park G.S."/>
            <person name="Kim B.C."/>
            <person name="Lee S.J."/>
            <person name="Shin J.H."/>
            <person name="Lee D.W."/>
        </authorList>
    </citation>
    <scope>NUCLEOTIDE SEQUENCE [LARGE SCALE GENOMIC DNA]</scope>
    <source>
        <strain evidence="4 5">KB-1</strain>
    </source>
</reference>
<dbReference type="Proteomes" id="UP000016856">
    <property type="component" value="Unassembled WGS sequence"/>
</dbReference>
<dbReference type="PANTHER" id="PTHR43022">
    <property type="entry name" value="PROTEIN SMF"/>
    <property type="match status" value="1"/>
</dbReference>
<protein>
    <submittedName>
        <fullName evidence="4">Transporter</fullName>
    </submittedName>
</protein>
<name>U5CR64_CALSX</name>
<dbReference type="InterPro" id="IPR003488">
    <property type="entry name" value="DprA"/>
</dbReference>
<gene>
    <name evidence="4" type="ORF">O163_05555</name>
</gene>
<dbReference type="SUPFAM" id="SSF102405">
    <property type="entry name" value="MCP/YpsA-like"/>
    <property type="match status" value="1"/>
</dbReference>
<proteinExistence type="inferred from homology"/>
<dbReference type="GO" id="GO:0009294">
    <property type="term" value="P:DNA-mediated transformation"/>
    <property type="evidence" value="ECO:0007669"/>
    <property type="project" value="InterPro"/>
</dbReference>
<feature type="domain" description="Smf/DprA SLOG" evidence="2">
    <location>
        <begin position="78"/>
        <end position="286"/>
    </location>
</feature>
<comment type="similarity">
    <text evidence="1">Belongs to the DprA/Smf family.</text>
</comment>
<dbReference type="EMBL" id="AXDC01000012">
    <property type="protein sequence ID" value="ERM92279.1"/>
    <property type="molecule type" value="Genomic_DNA"/>
</dbReference>
<dbReference type="SUPFAM" id="SSF46785">
    <property type="entry name" value="Winged helix' DNA-binding domain"/>
    <property type="match status" value="1"/>
</dbReference>
<evidence type="ECO:0000259" key="3">
    <source>
        <dbReference type="Pfam" id="PF17782"/>
    </source>
</evidence>
<dbReference type="NCBIfam" id="TIGR00732">
    <property type="entry name" value="dprA"/>
    <property type="match status" value="1"/>
</dbReference>
<organism evidence="4 5">
    <name type="scientific">Caldanaerobacter subterraneus subsp. yonseiensis KB-1</name>
    <dbReference type="NCBI Taxonomy" id="1388761"/>
    <lineage>
        <taxon>Bacteria</taxon>
        <taxon>Bacillati</taxon>
        <taxon>Bacillota</taxon>
        <taxon>Clostridia</taxon>
        <taxon>Thermoanaerobacterales</taxon>
        <taxon>Thermoanaerobacteraceae</taxon>
        <taxon>Caldanaerobacter</taxon>
    </lineage>
</organism>
<evidence type="ECO:0000259" key="2">
    <source>
        <dbReference type="Pfam" id="PF02481"/>
    </source>
</evidence>